<accession>A0A2G1UJZ6</accession>
<feature type="short sequence motif" description="HXTX 2" evidence="2">
    <location>
        <begin position="121"/>
        <end position="124"/>
    </location>
</feature>
<dbReference type="Pfam" id="PF02834">
    <property type="entry name" value="LigT_PEase"/>
    <property type="match status" value="2"/>
</dbReference>
<keyword evidence="1 2" id="KW-0378">Hydrolase</keyword>
<feature type="active site" description="Proton donor" evidence="2">
    <location>
        <position position="37"/>
    </location>
</feature>
<sequence length="186" mass="20197">MPRVFIGLELPETVKRPLLDLRQRIAGARWQSAGQLHLTLRFIGAVDGQQLALLRAALAGLPVAPFDLVVSRTGSFGNPEHPRNLWAGVAAEPALMTLHDEISGRLAMVGWPAEARRFRPHITLARFGREAGSVAGFIEQHRGLALEPFMVDRVSLFESNQTPEGSCYTVIGRFPLAGGLPEDSAG</sequence>
<reference evidence="4 5" key="1">
    <citation type="submission" date="2017-09" db="EMBL/GenBank/DDBJ databases">
        <title>The draft genome sequences of Marinobacter sp. PWS21.</title>
        <authorList>
            <person name="Cao J."/>
        </authorList>
    </citation>
    <scope>NUCLEOTIDE SEQUENCE [LARGE SCALE GENOMIC DNA]</scope>
    <source>
        <strain evidence="4 5">PWS21</strain>
    </source>
</reference>
<dbReference type="EC" id="3.1.4.58" evidence="2"/>
<evidence type="ECO:0000256" key="2">
    <source>
        <dbReference type="HAMAP-Rule" id="MF_01940"/>
    </source>
</evidence>
<dbReference type="PANTHER" id="PTHR35561:SF1">
    <property type="entry name" value="RNA 2',3'-CYCLIC PHOSPHODIESTERASE"/>
    <property type="match status" value="1"/>
</dbReference>
<feature type="short sequence motif" description="HXTX 1" evidence="2">
    <location>
        <begin position="37"/>
        <end position="40"/>
    </location>
</feature>
<dbReference type="HAMAP" id="MF_01940">
    <property type="entry name" value="RNA_CPDase"/>
    <property type="match status" value="1"/>
</dbReference>
<feature type="active site" description="Proton acceptor" evidence="2">
    <location>
        <position position="121"/>
    </location>
</feature>
<dbReference type="Gene3D" id="3.90.1140.10">
    <property type="entry name" value="Cyclic phosphodiesterase"/>
    <property type="match status" value="1"/>
</dbReference>
<dbReference type="EMBL" id="NTFH01000008">
    <property type="protein sequence ID" value="PHQ14787.1"/>
    <property type="molecule type" value="Genomic_DNA"/>
</dbReference>
<dbReference type="GO" id="GO:0004113">
    <property type="term" value="F:2',3'-cyclic-nucleotide 3'-phosphodiesterase activity"/>
    <property type="evidence" value="ECO:0007669"/>
    <property type="project" value="InterPro"/>
</dbReference>
<dbReference type="NCBIfam" id="TIGR02258">
    <property type="entry name" value="2_5_ligase"/>
    <property type="match status" value="1"/>
</dbReference>
<evidence type="ECO:0000256" key="1">
    <source>
        <dbReference type="ARBA" id="ARBA00022801"/>
    </source>
</evidence>
<comment type="caution">
    <text evidence="4">The sequence shown here is derived from an EMBL/GenBank/DDBJ whole genome shotgun (WGS) entry which is preliminary data.</text>
</comment>
<dbReference type="SUPFAM" id="SSF55144">
    <property type="entry name" value="LigT-like"/>
    <property type="match status" value="1"/>
</dbReference>
<dbReference type="InterPro" id="IPR009097">
    <property type="entry name" value="Cyclic_Pdiesterase"/>
</dbReference>
<feature type="domain" description="Phosphoesterase HXTX" evidence="3">
    <location>
        <begin position="93"/>
        <end position="168"/>
    </location>
</feature>
<comment type="function">
    <text evidence="2">Hydrolyzes RNA 2',3'-cyclic phosphodiester to an RNA 2'-phosphomonoester.</text>
</comment>
<comment type="catalytic activity">
    <reaction evidence="2">
        <text>a 3'-end 2',3'-cyclophospho-ribonucleotide-RNA + H2O = a 3'-end 2'-phospho-ribonucleotide-RNA + H(+)</text>
        <dbReference type="Rhea" id="RHEA:11828"/>
        <dbReference type="Rhea" id="RHEA-COMP:10464"/>
        <dbReference type="Rhea" id="RHEA-COMP:17353"/>
        <dbReference type="ChEBI" id="CHEBI:15377"/>
        <dbReference type="ChEBI" id="CHEBI:15378"/>
        <dbReference type="ChEBI" id="CHEBI:83064"/>
        <dbReference type="ChEBI" id="CHEBI:173113"/>
        <dbReference type="EC" id="3.1.4.58"/>
    </reaction>
</comment>
<dbReference type="Proteomes" id="UP000231409">
    <property type="component" value="Unassembled WGS sequence"/>
</dbReference>
<evidence type="ECO:0000313" key="4">
    <source>
        <dbReference type="EMBL" id="PHQ14787.1"/>
    </source>
</evidence>
<dbReference type="GO" id="GO:0008664">
    <property type="term" value="F:RNA 2',3'-cyclic 3'-phosphodiesterase activity"/>
    <property type="evidence" value="ECO:0007669"/>
    <property type="project" value="UniProtKB-EC"/>
</dbReference>
<name>A0A2G1UJZ6_9GAMM</name>
<organism evidence="4 5">
    <name type="scientific">Marinobacter profundi</name>
    <dbReference type="NCBI Taxonomy" id="2666256"/>
    <lineage>
        <taxon>Bacteria</taxon>
        <taxon>Pseudomonadati</taxon>
        <taxon>Pseudomonadota</taxon>
        <taxon>Gammaproteobacteria</taxon>
        <taxon>Pseudomonadales</taxon>
        <taxon>Marinobacteraceae</taxon>
        <taxon>Marinobacter</taxon>
    </lineage>
</organism>
<dbReference type="InterPro" id="IPR014051">
    <property type="entry name" value="Phosphoesterase_HXTX"/>
</dbReference>
<keyword evidence="5" id="KW-1185">Reference proteome</keyword>
<dbReference type="PANTHER" id="PTHR35561">
    <property type="entry name" value="RNA 2',3'-CYCLIC PHOSPHODIESTERASE"/>
    <property type="match status" value="1"/>
</dbReference>
<dbReference type="AlphaFoldDB" id="A0A2G1UJZ6"/>
<comment type="similarity">
    <text evidence="2">Belongs to the 2H phosphoesterase superfamily. ThpR family.</text>
</comment>
<evidence type="ECO:0000313" key="5">
    <source>
        <dbReference type="Proteomes" id="UP000231409"/>
    </source>
</evidence>
<feature type="domain" description="Phosphoesterase HXTX" evidence="3">
    <location>
        <begin position="8"/>
        <end position="86"/>
    </location>
</feature>
<protein>
    <recommendedName>
        <fullName evidence="2">RNA 2',3'-cyclic phosphodiesterase</fullName>
        <shortName evidence="2">RNA 2',3'-CPDase</shortName>
        <ecNumber evidence="2">3.1.4.58</ecNumber>
    </recommendedName>
</protein>
<gene>
    <name evidence="4" type="ORF">CLH61_10545</name>
</gene>
<proteinExistence type="inferred from homology"/>
<evidence type="ECO:0000259" key="3">
    <source>
        <dbReference type="Pfam" id="PF02834"/>
    </source>
</evidence>
<dbReference type="InterPro" id="IPR004175">
    <property type="entry name" value="RNA_CPDase"/>
</dbReference>
<dbReference type="RefSeq" id="WP_099614704.1">
    <property type="nucleotide sequence ID" value="NZ_KZ319371.1"/>
</dbReference>